<organism evidence="2 3">
    <name type="scientific">Paenibacillus solisilvae</name>
    <dbReference type="NCBI Taxonomy" id="2486751"/>
    <lineage>
        <taxon>Bacteria</taxon>
        <taxon>Bacillati</taxon>
        <taxon>Bacillota</taxon>
        <taxon>Bacilli</taxon>
        <taxon>Bacillales</taxon>
        <taxon>Paenibacillaceae</taxon>
        <taxon>Paenibacillus</taxon>
    </lineage>
</organism>
<gene>
    <name evidence="2" type="ORF">ACFPYJ_01280</name>
</gene>
<dbReference type="EMBL" id="JBHSOW010000007">
    <property type="protein sequence ID" value="MFC5647766.1"/>
    <property type="molecule type" value="Genomic_DNA"/>
</dbReference>
<evidence type="ECO:0000313" key="3">
    <source>
        <dbReference type="Proteomes" id="UP001596047"/>
    </source>
</evidence>
<evidence type="ECO:0000313" key="2">
    <source>
        <dbReference type="EMBL" id="MFC5647766.1"/>
    </source>
</evidence>
<feature type="compositionally biased region" description="Basic and acidic residues" evidence="1">
    <location>
        <begin position="316"/>
        <end position="325"/>
    </location>
</feature>
<protein>
    <recommendedName>
        <fullName evidence="4">DUF2207 domain-containing protein</fullName>
    </recommendedName>
</protein>
<accession>A0ABW0VPR8</accession>
<feature type="compositionally biased region" description="Gly residues" evidence="1">
    <location>
        <begin position="340"/>
        <end position="359"/>
    </location>
</feature>
<keyword evidence="3" id="KW-1185">Reference proteome</keyword>
<dbReference type="Proteomes" id="UP001596047">
    <property type="component" value="Unassembled WGS sequence"/>
</dbReference>
<evidence type="ECO:0000256" key="1">
    <source>
        <dbReference type="SAM" id="MobiDB-lite"/>
    </source>
</evidence>
<evidence type="ECO:0008006" key="4">
    <source>
        <dbReference type="Google" id="ProtNLM"/>
    </source>
</evidence>
<comment type="caution">
    <text evidence="2">The sequence shown here is derived from an EMBL/GenBank/DDBJ whole genome shotgun (WGS) entry which is preliminary data.</text>
</comment>
<proteinExistence type="predicted"/>
<dbReference type="RefSeq" id="WP_379186224.1">
    <property type="nucleotide sequence ID" value="NZ_JBHSOW010000007.1"/>
</dbReference>
<reference evidence="3" key="1">
    <citation type="journal article" date="2019" name="Int. J. Syst. Evol. Microbiol.">
        <title>The Global Catalogue of Microorganisms (GCM) 10K type strain sequencing project: providing services to taxonomists for standard genome sequencing and annotation.</title>
        <authorList>
            <consortium name="The Broad Institute Genomics Platform"/>
            <consortium name="The Broad Institute Genome Sequencing Center for Infectious Disease"/>
            <person name="Wu L."/>
            <person name="Ma J."/>
        </authorList>
    </citation>
    <scope>NUCLEOTIDE SEQUENCE [LARGE SCALE GENOMIC DNA]</scope>
    <source>
        <strain evidence="3">CGMCC 1.3240</strain>
    </source>
</reference>
<sequence length="359" mass="39701">MNAIFGFILAIAVIGIVLLLTTLSNRSKSHYIPQSGGGRRSGFPARKPPLFLGVPEKHPARSVAVRLETVLTADFEERVKDRVLKVTPRMREGEWQWLWFELKRYFLMCAILRGVPMYGSRVDDVWHEMLMFTREYEQFCQELCGRLIHHAPHTSDARPEPGERAWFDWIYGELFEAAPASGQLWGSFYKVPLSPDRIRELEGLDADALKHKFFNKAAADLFPDINNTVLYLIERGKALASRARRGERRPASKDKYNQSQWDDPVMMTGLLSGALFFSSLHDEGDFNRHMDNAQTKEQREQYSGGGSTYVCSGESGGHHGHDHGHGHGHHGGGSSCSSGSGDGGGGSSCGGSSCGGGGS</sequence>
<name>A0ABW0VPR8_9BACL</name>
<feature type="region of interest" description="Disordered" evidence="1">
    <location>
        <begin position="295"/>
        <end position="359"/>
    </location>
</feature>